<gene>
    <name evidence="1" type="ORF">Zm00014a_009419</name>
</gene>
<reference evidence="1" key="1">
    <citation type="journal article" date="2018" name="Nat. Genet.">
        <title>Extensive intraspecific gene order and gene structural variations between Mo17 and other maize genomes.</title>
        <authorList>
            <person name="Sun S."/>
            <person name="Zhou Y."/>
            <person name="Chen J."/>
            <person name="Shi J."/>
            <person name="Zhao H."/>
            <person name="Zhao H."/>
            <person name="Song W."/>
            <person name="Zhang M."/>
            <person name="Cui Y."/>
            <person name="Dong X."/>
            <person name="Liu H."/>
            <person name="Ma X."/>
            <person name="Jiao Y."/>
            <person name="Wang B."/>
            <person name="Wei X."/>
            <person name="Stein J.C."/>
            <person name="Glaubitz J.C."/>
            <person name="Lu F."/>
            <person name="Yu G."/>
            <person name="Liang C."/>
            <person name="Fengler K."/>
            <person name="Li B."/>
            <person name="Rafalski A."/>
            <person name="Schnable P.S."/>
            <person name="Ware D.H."/>
            <person name="Buckler E.S."/>
            <person name="Lai J."/>
        </authorList>
    </citation>
    <scope>NUCLEOTIDE SEQUENCE [LARGE SCALE GENOMIC DNA]</scope>
    <source>
        <tissue evidence="1">Seedling</tissue>
    </source>
</reference>
<comment type="caution">
    <text evidence="1">The sequence shown here is derived from an EMBL/GenBank/DDBJ whole genome shotgun (WGS) entry which is preliminary data.</text>
</comment>
<organism evidence="1">
    <name type="scientific">Zea mays</name>
    <name type="common">Maize</name>
    <dbReference type="NCBI Taxonomy" id="4577"/>
    <lineage>
        <taxon>Eukaryota</taxon>
        <taxon>Viridiplantae</taxon>
        <taxon>Streptophyta</taxon>
        <taxon>Embryophyta</taxon>
        <taxon>Tracheophyta</taxon>
        <taxon>Spermatophyta</taxon>
        <taxon>Magnoliopsida</taxon>
        <taxon>Liliopsida</taxon>
        <taxon>Poales</taxon>
        <taxon>Poaceae</taxon>
        <taxon>PACMAD clade</taxon>
        <taxon>Panicoideae</taxon>
        <taxon>Andropogonodae</taxon>
        <taxon>Andropogoneae</taxon>
        <taxon>Tripsacinae</taxon>
        <taxon>Zea</taxon>
    </lineage>
</organism>
<protein>
    <submittedName>
        <fullName evidence="1">Uncharacterized protein</fullName>
    </submittedName>
</protein>
<dbReference type="EMBL" id="NCVQ01000003">
    <property type="protein sequence ID" value="PWZ37082.1"/>
    <property type="molecule type" value="Genomic_DNA"/>
</dbReference>
<proteinExistence type="predicted"/>
<evidence type="ECO:0000313" key="1">
    <source>
        <dbReference type="EMBL" id="PWZ37082.1"/>
    </source>
</evidence>
<name>A0A3L6FQG5_MAIZE</name>
<sequence length="33" mass="3864">CWKSLPLECLSQTKHTLDLCFTHTHTRTHAQQV</sequence>
<accession>A0A3L6FQG5</accession>
<dbReference type="AlphaFoldDB" id="A0A3L6FQG5"/>
<feature type="non-terminal residue" evidence="1">
    <location>
        <position position="1"/>
    </location>
</feature>
<dbReference type="Proteomes" id="UP000251960">
    <property type="component" value="Chromosome 2"/>
</dbReference>